<evidence type="ECO:0000313" key="3">
    <source>
        <dbReference type="Proteomes" id="UP000218334"/>
    </source>
</evidence>
<accession>A0A2H3AUJ2</accession>
<dbReference type="Proteomes" id="UP000218334">
    <property type="component" value="Unassembled WGS sequence"/>
</dbReference>
<dbReference type="EMBL" id="KZ293466">
    <property type="protein sequence ID" value="PBK62429.1"/>
    <property type="molecule type" value="Genomic_DNA"/>
</dbReference>
<sequence>MIERARHPEKSPQCWSILHCLTFTFWVARKPYYRTIRLRRAALITQYIDVEEIRNPGRGVTVSQADSHVLSMKLDSLLGPLMPLGSLSSLQNGPPNRKSSFDQRHCVKT</sequence>
<dbReference type="AlphaFoldDB" id="A0A2H3AUJ2"/>
<reference evidence="3" key="1">
    <citation type="journal article" date="2017" name="Nat. Ecol. Evol.">
        <title>Genome expansion and lineage-specific genetic innovations in the forest pathogenic fungi Armillaria.</title>
        <authorList>
            <person name="Sipos G."/>
            <person name="Prasanna A.N."/>
            <person name="Walter M.C."/>
            <person name="O'Connor E."/>
            <person name="Balint B."/>
            <person name="Krizsan K."/>
            <person name="Kiss B."/>
            <person name="Hess J."/>
            <person name="Varga T."/>
            <person name="Slot J."/>
            <person name="Riley R."/>
            <person name="Boka B."/>
            <person name="Rigling D."/>
            <person name="Barry K."/>
            <person name="Lee J."/>
            <person name="Mihaltcheva S."/>
            <person name="LaButti K."/>
            <person name="Lipzen A."/>
            <person name="Waldron R."/>
            <person name="Moloney N.M."/>
            <person name="Sperisen C."/>
            <person name="Kredics L."/>
            <person name="Vagvoelgyi C."/>
            <person name="Patrignani A."/>
            <person name="Fitzpatrick D."/>
            <person name="Nagy I."/>
            <person name="Doyle S."/>
            <person name="Anderson J.B."/>
            <person name="Grigoriev I.V."/>
            <person name="Gueldener U."/>
            <person name="Muensterkoetter M."/>
            <person name="Nagy L.G."/>
        </authorList>
    </citation>
    <scope>NUCLEOTIDE SEQUENCE [LARGE SCALE GENOMIC DNA]</scope>
    <source>
        <strain evidence="3">28-4</strain>
    </source>
</reference>
<feature type="region of interest" description="Disordered" evidence="1">
    <location>
        <begin position="87"/>
        <end position="109"/>
    </location>
</feature>
<name>A0A2H3AUJ2_9AGAR</name>
<evidence type="ECO:0000256" key="1">
    <source>
        <dbReference type="SAM" id="MobiDB-lite"/>
    </source>
</evidence>
<organism evidence="2 3">
    <name type="scientific">Armillaria solidipes</name>
    <dbReference type="NCBI Taxonomy" id="1076256"/>
    <lineage>
        <taxon>Eukaryota</taxon>
        <taxon>Fungi</taxon>
        <taxon>Dikarya</taxon>
        <taxon>Basidiomycota</taxon>
        <taxon>Agaricomycotina</taxon>
        <taxon>Agaricomycetes</taxon>
        <taxon>Agaricomycetidae</taxon>
        <taxon>Agaricales</taxon>
        <taxon>Marasmiineae</taxon>
        <taxon>Physalacriaceae</taxon>
        <taxon>Armillaria</taxon>
    </lineage>
</organism>
<evidence type="ECO:0000313" key="2">
    <source>
        <dbReference type="EMBL" id="PBK62429.1"/>
    </source>
</evidence>
<gene>
    <name evidence="2" type="ORF">ARMSODRAFT_964126</name>
</gene>
<protein>
    <submittedName>
        <fullName evidence="2">Uncharacterized protein</fullName>
    </submittedName>
</protein>
<feature type="compositionally biased region" description="Basic and acidic residues" evidence="1">
    <location>
        <begin position="99"/>
        <end position="109"/>
    </location>
</feature>
<proteinExistence type="predicted"/>
<keyword evidence="3" id="KW-1185">Reference proteome</keyword>